<feature type="domain" description="Bacteriophage Mu Gp45 N-terminal" evidence="1">
    <location>
        <begin position="20"/>
        <end position="87"/>
    </location>
</feature>
<evidence type="ECO:0000259" key="1">
    <source>
        <dbReference type="Pfam" id="PF06890"/>
    </source>
</evidence>
<reference evidence="2" key="1">
    <citation type="journal article" date="2021" name="Proc. Natl. Acad. Sci. U.S.A.">
        <title>A Catalog of Tens of Thousands of Viruses from Human Metagenomes Reveals Hidden Associations with Chronic Diseases.</title>
        <authorList>
            <person name="Tisza M.J."/>
            <person name="Buck C.B."/>
        </authorList>
    </citation>
    <scope>NUCLEOTIDE SEQUENCE</scope>
    <source>
        <strain evidence="2">CtQU013</strain>
    </source>
</reference>
<accession>A0A8S5NMQ2</accession>
<dbReference type="PIRSF" id="PIRSF012337">
    <property type="entry name" value="gp45"/>
    <property type="match status" value="1"/>
</dbReference>
<dbReference type="EMBL" id="BK015198">
    <property type="protein sequence ID" value="DAD95631.1"/>
    <property type="molecule type" value="Genomic_DNA"/>
</dbReference>
<dbReference type="NCBIfam" id="TIGR01644">
    <property type="entry name" value="phage_P2_V"/>
    <property type="match status" value="1"/>
</dbReference>
<proteinExistence type="predicted"/>
<dbReference type="InterPro" id="IPR053861">
    <property type="entry name" value="Phage_Mu_Gp45_N"/>
</dbReference>
<dbReference type="Pfam" id="PF06890">
    <property type="entry name" value="Phage_Mu_Gp45"/>
    <property type="match status" value="1"/>
</dbReference>
<protein>
    <submittedName>
        <fullName evidence="2">Baseplate assembly protein V</fullName>
    </submittedName>
</protein>
<dbReference type="InterPro" id="IPR013046">
    <property type="entry name" value="GpV/Gp45"/>
</dbReference>
<evidence type="ECO:0000313" key="2">
    <source>
        <dbReference type="EMBL" id="DAD95631.1"/>
    </source>
</evidence>
<dbReference type="InterPro" id="IPR014462">
    <property type="entry name" value="Phage_Mu_Gp45"/>
</dbReference>
<sequence length="177" mass="19357">MDGKVMLDDIKDAIWNLIVRGRLTGSAGRKKMRTIQAETMAGDLRDDVEHFEPYGFTSEPKTGAEPLIVALDGDREHSIAICVADRRYRLTGLTSGEVALYDDQGQEVVLAREGIRIHTDKTLAVDAPAAVFSGSVTVEGDIVGKAQIYDARGRLQSIRNTYNNHTHNGGSSPDQKM</sequence>
<organism evidence="2">
    <name type="scientific">Siphoviridae sp. ctQU013</name>
    <dbReference type="NCBI Taxonomy" id="2826329"/>
    <lineage>
        <taxon>Viruses</taxon>
        <taxon>Duplodnaviria</taxon>
        <taxon>Heunggongvirae</taxon>
        <taxon>Uroviricota</taxon>
        <taxon>Caudoviricetes</taxon>
    </lineage>
</organism>
<name>A0A8S5NMQ2_9CAUD</name>